<dbReference type="PROSITE" id="PS50888">
    <property type="entry name" value="BHLH"/>
    <property type="match status" value="1"/>
</dbReference>
<dbReference type="GO" id="GO:0000981">
    <property type="term" value="F:DNA-binding transcription factor activity, RNA polymerase II-specific"/>
    <property type="evidence" value="ECO:0007669"/>
    <property type="project" value="TreeGrafter"/>
</dbReference>
<keyword evidence="1" id="KW-0217">Developmental protein</keyword>
<organism evidence="9 10">
    <name type="scientific">Panagrolaimus superbus</name>
    <dbReference type="NCBI Taxonomy" id="310955"/>
    <lineage>
        <taxon>Eukaryota</taxon>
        <taxon>Metazoa</taxon>
        <taxon>Ecdysozoa</taxon>
        <taxon>Nematoda</taxon>
        <taxon>Chromadorea</taxon>
        <taxon>Rhabditida</taxon>
        <taxon>Tylenchina</taxon>
        <taxon>Panagrolaimomorpha</taxon>
        <taxon>Panagrolaimoidea</taxon>
        <taxon>Panagrolaimidae</taxon>
        <taxon>Panagrolaimus</taxon>
    </lineage>
</organism>
<evidence type="ECO:0000259" key="8">
    <source>
        <dbReference type="PROSITE" id="PS50888"/>
    </source>
</evidence>
<dbReference type="SUPFAM" id="SSF47459">
    <property type="entry name" value="HLH, helix-loop-helix DNA-binding domain"/>
    <property type="match status" value="1"/>
</dbReference>
<dbReference type="WBParaSite" id="PSU_v2.g1911.t1">
    <property type="protein sequence ID" value="PSU_v2.g1911.t1"/>
    <property type="gene ID" value="PSU_v2.g1911"/>
</dbReference>
<evidence type="ECO:0000256" key="5">
    <source>
        <dbReference type="ARBA" id="ARBA00023163"/>
    </source>
</evidence>
<keyword evidence="2" id="KW-0221">Differentiation</keyword>
<dbReference type="Gene3D" id="4.10.280.10">
    <property type="entry name" value="Helix-loop-helix DNA-binding domain"/>
    <property type="match status" value="1"/>
</dbReference>
<keyword evidence="9" id="KW-1185">Reference proteome</keyword>
<feature type="domain" description="BHLH" evidence="8">
    <location>
        <begin position="21"/>
        <end position="72"/>
    </location>
</feature>
<dbReference type="GO" id="GO:0046983">
    <property type="term" value="F:protein dimerization activity"/>
    <property type="evidence" value="ECO:0007669"/>
    <property type="project" value="InterPro"/>
</dbReference>
<evidence type="ECO:0000256" key="1">
    <source>
        <dbReference type="ARBA" id="ARBA00022473"/>
    </source>
</evidence>
<reference evidence="10" key="1">
    <citation type="submission" date="2022-11" db="UniProtKB">
        <authorList>
            <consortium name="WormBaseParasite"/>
        </authorList>
    </citation>
    <scope>IDENTIFICATION</scope>
</reference>
<feature type="region of interest" description="Disordered" evidence="7">
    <location>
        <begin position="175"/>
        <end position="194"/>
    </location>
</feature>
<feature type="region of interest" description="Disordered" evidence="7">
    <location>
        <begin position="1"/>
        <end position="32"/>
    </location>
</feature>
<dbReference type="InterPro" id="IPR011598">
    <property type="entry name" value="bHLH_dom"/>
</dbReference>
<name>A0A914YI00_9BILA</name>
<evidence type="ECO:0000256" key="7">
    <source>
        <dbReference type="SAM" id="MobiDB-lite"/>
    </source>
</evidence>
<protein>
    <submittedName>
        <fullName evidence="10">BHLH domain-containing protein</fullName>
    </submittedName>
</protein>
<dbReference type="SMART" id="SM00353">
    <property type="entry name" value="HLH"/>
    <property type="match status" value="1"/>
</dbReference>
<dbReference type="PANTHER" id="PTHR23349:SF50">
    <property type="entry name" value="PROTEIN TWIST"/>
    <property type="match status" value="1"/>
</dbReference>
<evidence type="ECO:0000256" key="3">
    <source>
        <dbReference type="ARBA" id="ARBA00023015"/>
    </source>
</evidence>
<dbReference type="PANTHER" id="PTHR23349">
    <property type="entry name" value="BASIC HELIX-LOOP-HELIX TRANSCRIPTION FACTOR, TWIST"/>
    <property type="match status" value="1"/>
</dbReference>
<dbReference type="InterPro" id="IPR036638">
    <property type="entry name" value="HLH_DNA-bd_sf"/>
</dbReference>
<keyword evidence="5" id="KW-0804">Transcription</keyword>
<dbReference type="InterPro" id="IPR050283">
    <property type="entry name" value="E-box_TF_Regulators"/>
</dbReference>
<dbReference type="AlphaFoldDB" id="A0A914YI00"/>
<evidence type="ECO:0000256" key="2">
    <source>
        <dbReference type="ARBA" id="ARBA00022782"/>
    </source>
</evidence>
<keyword evidence="4" id="KW-0238">DNA-binding</keyword>
<keyword evidence="6" id="KW-0539">Nucleus</keyword>
<evidence type="ECO:0000313" key="9">
    <source>
        <dbReference type="Proteomes" id="UP000887577"/>
    </source>
</evidence>
<evidence type="ECO:0000256" key="6">
    <source>
        <dbReference type="ARBA" id="ARBA00023242"/>
    </source>
</evidence>
<proteinExistence type="predicted"/>
<dbReference type="Proteomes" id="UP000887577">
    <property type="component" value="Unplaced"/>
</dbReference>
<dbReference type="Pfam" id="PF00010">
    <property type="entry name" value="HLH"/>
    <property type="match status" value="1"/>
</dbReference>
<dbReference type="GO" id="GO:0000977">
    <property type="term" value="F:RNA polymerase II transcription regulatory region sequence-specific DNA binding"/>
    <property type="evidence" value="ECO:0007669"/>
    <property type="project" value="TreeGrafter"/>
</dbReference>
<keyword evidence="3" id="KW-0805">Transcription regulation</keyword>
<accession>A0A914YI00</accession>
<evidence type="ECO:0000256" key="4">
    <source>
        <dbReference type="ARBA" id="ARBA00023125"/>
    </source>
</evidence>
<evidence type="ECO:0000313" key="10">
    <source>
        <dbReference type="WBParaSite" id="PSU_v2.g1911.t1"/>
    </source>
</evidence>
<dbReference type="GO" id="GO:0030154">
    <property type="term" value="P:cell differentiation"/>
    <property type="evidence" value="ECO:0007669"/>
    <property type="project" value="UniProtKB-KW"/>
</dbReference>
<sequence>MKDSTRKIIRKKSSNDDEQRLKRCSANSRERQRTQEINAAFNMLRHIIPSMPADKMSKIHTLRIATAYIAYLGEMLNGQTEIDSMDCNPQTSFHVWRSSKAQRQLSTSLTSLSLLDSNTFERYSNSNNLAIYSGNALFSSSSNETFCKSEWIERSVMNMDEYSASISYNNASTFSNQSAPQMQPQRQLINHSKK</sequence>